<dbReference type="SMART" id="SM01296">
    <property type="entry name" value="N2227"/>
    <property type="match status" value="1"/>
</dbReference>
<evidence type="ECO:0000256" key="8">
    <source>
        <dbReference type="ARBA" id="ARBA00022679"/>
    </source>
</evidence>
<comment type="subcellular location">
    <subcellularLocation>
        <location evidence="2">Cytoplasm</location>
        <location evidence="2">Cytosol</location>
    </subcellularLocation>
    <subcellularLocation>
        <location evidence="1">Nucleus</location>
    </subcellularLocation>
</comment>
<evidence type="ECO:0000256" key="10">
    <source>
        <dbReference type="ARBA" id="ARBA00023242"/>
    </source>
</evidence>
<name>A0A8B8BUG1_CRAVI</name>
<keyword evidence="6" id="KW-0963">Cytoplasm</keyword>
<comment type="function">
    <text evidence="11">N-methyltransferase that catalyzes the formation of anserine (beta-alanyl-N(Pi)-methyl-L-histidine) from carnosine. Anserine, a methylated derivative of carnosine (beta-alanyl-L-histidine), is an abundant constituent of vertebrate skeletal muscles. Also methylates other L-histidine-containing di- and tripeptides such as Gly-Gly-His, Gly-His and homocarnosine (GABA-His).</text>
</comment>
<evidence type="ECO:0000256" key="3">
    <source>
        <dbReference type="ARBA" id="ARBA00010086"/>
    </source>
</evidence>
<dbReference type="GO" id="GO:0005634">
    <property type="term" value="C:nucleus"/>
    <property type="evidence" value="ECO:0007669"/>
    <property type="project" value="UniProtKB-SubCell"/>
</dbReference>
<dbReference type="InterPro" id="IPR012901">
    <property type="entry name" value="CARME"/>
</dbReference>
<comment type="similarity">
    <text evidence="3">Belongs to the carnosine N-methyltransferase family.</text>
</comment>
<dbReference type="PANTHER" id="PTHR12303:SF6">
    <property type="entry name" value="CARNOSINE N-METHYLTRANSFERASE"/>
    <property type="match status" value="1"/>
</dbReference>
<evidence type="ECO:0000256" key="5">
    <source>
        <dbReference type="ARBA" id="ARBA00015448"/>
    </source>
</evidence>
<reference evidence="13" key="1">
    <citation type="submission" date="2025-08" db="UniProtKB">
        <authorList>
            <consortium name="RefSeq"/>
        </authorList>
    </citation>
    <scope>IDENTIFICATION</scope>
    <source>
        <tissue evidence="13">Whole sample</tissue>
    </source>
</reference>
<evidence type="ECO:0000256" key="2">
    <source>
        <dbReference type="ARBA" id="ARBA00004514"/>
    </source>
</evidence>
<keyword evidence="8" id="KW-0808">Transferase</keyword>
<sequence>MADDVNDVEKKVEDHDRAEREHFIRIINAFKFYRSYSMRRVYNAEKSFNSLPQQHQELIPHFLDNLKTIQTCISHNYEIVRLIIRDAEYIFENKTHEADDKPEENLKQMPPTNFDMDKVKTTLKQFVRDWSASGEQERRECYDPVLSEVKDIFKDRDVSTVNVLVPGAGLGRLAFEFAAAGFKCQGNEWSLFMLLASNFVLNKCTEINSFTLYPWIHQWTNNKLTADQTQPITFPDVDPSNLPPTSDFSMAAGDFLEVYQTPDVYDCVATVFFLDTAHNVIAYIETIYDILKPGGYWVNLGPLLYHYADIENETSIELSFEEVKRVVKKVGFLIQKEESDIPTMYTQNPASMLQYKYHSVKLVCQKPPRTETT</sequence>
<dbReference type="InterPro" id="IPR029063">
    <property type="entry name" value="SAM-dependent_MTases_sf"/>
</dbReference>
<proteinExistence type="inferred from homology"/>
<dbReference type="GeneID" id="111113199"/>
<evidence type="ECO:0000256" key="4">
    <source>
        <dbReference type="ARBA" id="ARBA00012003"/>
    </source>
</evidence>
<evidence type="ECO:0000256" key="1">
    <source>
        <dbReference type="ARBA" id="ARBA00004123"/>
    </source>
</evidence>
<keyword evidence="7" id="KW-0489">Methyltransferase</keyword>
<dbReference type="RefSeq" id="XP_022307002.1">
    <property type="nucleotide sequence ID" value="XM_022451294.1"/>
</dbReference>
<accession>A0A8B8BUG1</accession>
<dbReference type="SUPFAM" id="SSF53335">
    <property type="entry name" value="S-adenosyl-L-methionine-dependent methyltransferases"/>
    <property type="match status" value="1"/>
</dbReference>
<dbReference type="GO" id="GO:0030735">
    <property type="term" value="F:carnosine N-methyltransferase activity"/>
    <property type="evidence" value="ECO:0007669"/>
    <property type="project" value="UniProtKB-EC"/>
</dbReference>
<dbReference type="GO" id="GO:0035498">
    <property type="term" value="P:carnosine metabolic process"/>
    <property type="evidence" value="ECO:0007669"/>
    <property type="project" value="UniProtKB-ARBA"/>
</dbReference>
<dbReference type="OrthoDB" id="978at2759"/>
<dbReference type="KEGG" id="cvn:111113199"/>
<dbReference type="GO" id="GO:0005829">
    <property type="term" value="C:cytosol"/>
    <property type="evidence" value="ECO:0007669"/>
    <property type="project" value="UniProtKB-SubCell"/>
</dbReference>
<keyword evidence="9" id="KW-0949">S-adenosyl-L-methionine</keyword>
<dbReference type="Proteomes" id="UP000694844">
    <property type="component" value="Chromosome 9"/>
</dbReference>
<evidence type="ECO:0000256" key="6">
    <source>
        <dbReference type="ARBA" id="ARBA00022490"/>
    </source>
</evidence>
<dbReference type="Gene3D" id="3.40.50.150">
    <property type="entry name" value="Vaccinia Virus protein VP39"/>
    <property type="match status" value="1"/>
</dbReference>
<protein>
    <recommendedName>
        <fullName evidence="5">Carnosine N-methyltransferase</fullName>
        <ecNumber evidence="4">2.1.1.22</ecNumber>
    </recommendedName>
</protein>
<evidence type="ECO:0000313" key="12">
    <source>
        <dbReference type="Proteomes" id="UP000694844"/>
    </source>
</evidence>
<dbReference type="PANTHER" id="PTHR12303">
    <property type="entry name" value="CARNOSINE N-METHYLTRANSFERASE"/>
    <property type="match status" value="1"/>
</dbReference>
<dbReference type="FunFam" id="3.40.50.150:FF:000094">
    <property type="entry name" value="Carnosine N-methyltransferase 1"/>
    <property type="match status" value="1"/>
</dbReference>
<dbReference type="GO" id="GO:0032259">
    <property type="term" value="P:methylation"/>
    <property type="evidence" value="ECO:0007669"/>
    <property type="project" value="UniProtKB-KW"/>
</dbReference>
<evidence type="ECO:0000256" key="7">
    <source>
        <dbReference type="ARBA" id="ARBA00022603"/>
    </source>
</evidence>
<keyword evidence="10" id="KW-0539">Nucleus</keyword>
<evidence type="ECO:0000256" key="9">
    <source>
        <dbReference type="ARBA" id="ARBA00022691"/>
    </source>
</evidence>
<evidence type="ECO:0000313" key="13">
    <source>
        <dbReference type="RefSeq" id="XP_022307002.1"/>
    </source>
</evidence>
<organism evidence="12 13">
    <name type="scientific">Crassostrea virginica</name>
    <name type="common">Eastern oyster</name>
    <dbReference type="NCBI Taxonomy" id="6565"/>
    <lineage>
        <taxon>Eukaryota</taxon>
        <taxon>Metazoa</taxon>
        <taxon>Spiralia</taxon>
        <taxon>Lophotrochozoa</taxon>
        <taxon>Mollusca</taxon>
        <taxon>Bivalvia</taxon>
        <taxon>Autobranchia</taxon>
        <taxon>Pteriomorphia</taxon>
        <taxon>Ostreida</taxon>
        <taxon>Ostreoidea</taxon>
        <taxon>Ostreidae</taxon>
        <taxon>Crassostrea</taxon>
    </lineage>
</organism>
<dbReference type="EC" id="2.1.1.22" evidence="4"/>
<keyword evidence="12" id="KW-1185">Reference proteome</keyword>
<dbReference type="Pfam" id="PF07942">
    <property type="entry name" value="CARME"/>
    <property type="match status" value="1"/>
</dbReference>
<dbReference type="AlphaFoldDB" id="A0A8B8BUG1"/>
<gene>
    <name evidence="13" type="primary">LOC111113199</name>
</gene>
<evidence type="ECO:0000256" key="11">
    <source>
        <dbReference type="ARBA" id="ARBA00054322"/>
    </source>
</evidence>